<feature type="region of interest" description="Disordered" evidence="7">
    <location>
        <begin position="1"/>
        <end position="36"/>
    </location>
</feature>
<feature type="transmembrane region" description="Helical" evidence="8">
    <location>
        <begin position="389"/>
        <end position="410"/>
    </location>
</feature>
<comment type="caution">
    <text evidence="10">The sequence shown here is derived from an EMBL/GenBank/DDBJ whole genome shotgun (WGS) entry which is preliminary data.</text>
</comment>
<feature type="transmembrane region" description="Helical" evidence="8">
    <location>
        <begin position="137"/>
        <end position="155"/>
    </location>
</feature>
<dbReference type="EMBL" id="NAJM01000005">
    <property type="protein sequence ID" value="RVX74104.1"/>
    <property type="molecule type" value="Genomic_DNA"/>
</dbReference>
<evidence type="ECO:0000256" key="7">
    <source>
        <dbReference type="SAM" id="MobiDB-lite"/>
    </source>
</evidence>
<comment type="similarity">
    <text evidence="6">Belongs to the major facilitator superfamily. Allantoate permease family.</text>
</comment>
<dbReference type="VEuPathDB" id="FungiDB:PV10_05350"/>
<dbReference type="InterPro" id="IPR011701">
    <property type="entry name" value="MFS"/>
</dbReference>
<evidence type="ECO:0000256" key="8">
    <source>
        <dbReference type="SAM" id="Phobius"/>
    </source>
</evidence>
<evidence type="ECO:0000256" key="5">
    <source>
        <dbReference type="ARBA" id="ARBA00023136"/>
    </source>
</evidence>
<evidence type="ECO:0000259" key="9">
    <source>
        <dbReference type="PROSITE" id="PS50850"/>
    </source>
</evidence>
<keyword evidence="2" id="KW-0813">Transport</keyword>
<evidence type="ECO:0000313" key="10">
    <source>
        <dbReference type="EMBL" id="RVX74104.1"/>
    </source>
</evidence>
<evidence type="ECO:0000256" key="1">
    <source>
        <dbReference type="ARBA" id="ARBA00004141"/>
    </source>
</evidence>
<organism evidence="10 11">
    <name type="scientific">Exophiala mesophila</name>
    <name type="common">Black yeast-like fungus</name>
    <dbReference type="NCBI Taxonomy" id="212818"/>
    <lineage>
        <taxon>Eukaryota</taxon>
        <taxon>Fungi</taxon>
        <taxon>Dikarya</taxon>
        <taxon>Ascomycota</taxon>
        <taxon>Pezizomycotina</taxon>
        <taxon>Eurotiomycetes</taxon>
        <taxon>Chaetothyriomycetidae</taxon>
        <taxon>Chaetothyriales</taxon>
        <taxon>Herpotrichiellaceae</taxon>
        <taxon>Exophiala</taxon>
    </lineage>
</organism>
<name>A0A438NEI3_EXOME</name>
<dbReference type="PANTHER" id="PTHR43791:SF103">
    <property type="entry name" value="MAJOR FACILITATOR SUPERFAMILY (MFS) PROFILE DOMAIN-CONTAINING PROTEIN-RELATED"/>
    <property type="match status" value="1"/>
</dbReference>
<gene>
    <name evidence="10" type="ORF">B0A52_01936</name>
</gene>
<feature type="transmembrane region" description="Helical" evidence="8">
    <location>
        <begin position="416"/>
        <end position="436"/>
    </location>
</feature>
<protein>
    <recommendedName>
        <fullName evidence="9">Major facilitator superfamily (MFS) profile domain-containing protein</fullName>
    </recommendedName>
</protein>
<dbReference type="GO" id="GO:0016020">
    <property type="term" value="C:membrane"/>
    <property type="evidence" value="ECO:0007669"/>
    <property type="project" value="UniProtKB-SubCell"/>
</dbReference>
<feature type="transmembrane region" description="Helical" evidence="8">
    <location>
        <begin position="255"/>
        <end position="275"/>
    </location>
</feature>
<feature type="transmembrane region" description="Helical" evidence="8">
    <location>
        <begin position="324"/>
        <end position="354"/>
    </location>
</feature>
<keyword evidence="4 8" id="KW-1133">Transmembrane helix</keyword>
<dbReference type="Pfam" id="PF07690">
    <property type="entry name" value="MFS_1"/>
    <property type="match status" value="1"/>
</dbReference>
<feature type="transmembrane region" description="Helical" evidence="8">
    <location>
        <begin position="91"/>
        <end position="108"/>
    </location>
</feature>
<reference evidence="10 11" key="1">
    <citation type="submission" date="2017-03" db="EMBL/GenBank/DDBJ databases">
        <title>Genomes of endolithic fungi from Antarctica.</title>
        <authorList>
            <person name="Coleine C."/>
            <person name="Masonjones S."/>
            <person name="Stajich J.E."/>
        </authorList>
    </citation>
    <scope>NUCLEOTIDE SEQUENCE [LARGE SCALE GENOMIC DNA]</scope>
    <source>
        <strain evidence="10 11">CCFEE 6314</strain>
    </source>
</reference>
<sequence>MAQSAMAAVTEMKKAKSMRPNRYNSTSRPSKLSIPQQDKLQKIFGRDSGAHQLHKMSQDLEKTSKMDSKDTVSEMTNITDTTGDKQLRRRLDLYLMPLLTISFLLQFLDKQTLSLASVMGLIQELDLRGTEYSWSGSIFYFGYLTLSYPAAYLMVRFPLAQFLAICCVAWATVLACHAAASNFTGLAVTRFFLGAAESSLAPGFGLIIASFYTRAEQPFRLGIWFLGASVGTMFGGLFGYAVAHIHSSVLSNWQWLFVILGIVTFLWGVLLFFFLPSSPKDARFLSAEQKIRAIARISENQTGLNEDHHWKWAQAIEALTDPKIWLVVIYQLAIAIPNGAVTTFMSLVIAGLGFSRFEVYLLQMPVGFIHGCAALTSTYICSRVKNARCWVGMALNVIAIMGTILVRYGPNTGAKLFGFFSFVVFGSGIPIGQSMIASNVAGYTKKSVASAMMFFAYCVGNITGPFLFFPSEAAQNYPSGFTAMTICFAIAAVAVFTLRMVLGVENRKRDREQAATASEEISAERTDEPILVDRTDGKNKSFRYML</sequence>
<feature type="transmembrane region" description="Helical" evidence="8">
    <location>
        <begin position="223"/>
        <end position="243"/>
    </location>
</feature>
<evidence type="ECO:0000313" key="11">
    <source>
        <dbReference type="Proteomes" id="UP000288859"/>
    </source>
</evidence>
<dbReference type="InterPro" id="IPR020846">
    <property type="entry name" value="MFS_dom"/>
</dbReference>
<comment type="subcellular location">
    <subcellularLocation>
        <location evidence="1">Membrane</location>
        <topology evidence="1">Multi-pass membrane protein</topology>
    </subcellularLocation>
</comment>
<dbReference type="AlphaFoldDB" id="A0A438NEI3"/>
<dbReference type="Gene3D" id="1.20.1250.20">
    <property type="entry name" value="MFS general substrate transporter like domains"/>
    <property type="match status" value="2"/>
</dbReference>
<dbReference type="GO" id="GO:0022857">
    <property type="term" value="F:transmembrane transporter activity"/>
    <property type="evidence" value="ECO:0007669"/>
    <property type="project" value="InterPro"/>
</dbReference>
<dbReference type="SUPFAM" id="SSF103473">
    <property type="entry name" value="MFS general substrate transporter"/>
    <property type="match status" value="1"/>
</dbReference>
<dbReference type="InterPro" id="IPR036259">
    <property type="entry name" value="MFS_trans_sf"/>
</dbReference>
<accession>A0A438NEI3</accession>
<keyword evidence="5 8" id="KW-0472">Membrane</keyword>
<dbReference type="PROSITE" id="PS50850">
    <property type="entry name" value="MFS"/>
    <property type="match status" value="1"/>
</dbReference>
<dbReference type="OrthoDB" id="6730379at2759"/>
<evidence type="ECO:0000256" key="2">
    <source>
        <dbReference type="ARBA" id="ARBA00022448"/>
    </source>
</evidence>
<feature type="compositionally biased region" description="Polar residues" evidence="7">
    <location>
        <begin position="22"/>
        <end position="36"/>
    </location>
</feature>
<dbReference type="PANTHER" id="PTHR43791">
    <property type="entry name" value="PERMEASE-RELATED"/>
    <property type="match status" value="1"/>
</dbReference>
<feature type="transmembrane region" description="Helical" evidence="8">
    <location>
        <begin position="448"/>
        <end position="469"/>
    </location>
</feature>
<feature type="transmembrane region" description="Helical" evidence="8">
    <location>
        <begin position="360"/>
        <end position="382"/>
    </location>
</feature>
<dbReference type="FunFam" id="1.20.1250.20:FF:000064">
    <property type="entry name" value="MFS allantoate transporter"/>
    <property type="match status" value="1"/>
</dbReference>
<evidence type="ECO:0000256" key="3">
    <source>
        <dbReference type="ARBA" id="ARBA00022692"/>
    </source>
</evidence>
<evidence type="ECO:0000256" key="6">
    <source>
        <dbReference type="ARBA" id="ARBA00037968"/>
    </source>
</evidence>
<dbReference type="Proteomes" id="UP000288859">
    <property type="component" value="Unassembled WGS sequence"/>
</dbReference>
<evidence type="ECO:0000256" key="4">
    <source>
        <dbReference type="ARBA" id="ARBA00022989"/>
    </source>
</evidence>
<keyword evidence="3 8" id="KW-0812">Transmembrane</keyword>
<feature type="domain" description="Major facilitator superfamily (MFS) profile" evidence="9">
    <location>
        <begin position="95"/>
        <end position="509"/>
    </location>
</feature>
<feature type="transmembrane region" description="Helical" evidence="8">
    <location>
        <begin position="192"/>
        <end position="211"/>
    </location>
</feature>
<proteinExistence type="inferred from homology"/>
<feature type="transmembrane region" description="Helical" evidence="8">
    <location>
        <begin position="481"/>
        <end position="502"/>
    </location>
</feature>
<feature type="transmembrane region" description="Helical" evidence="8">
    <location>
        <begin position="162"/>
        <end position="180"/>
    </location>
</feature>